<dbReference type="Proteomes" id="UP000793456">
    <property type="component" value="Chromosome I"/>
</dbReference>
<sequence>MYSNRSEHSHSRQYSDRHSYDDRREERRDPHRDVPRDSHYKYGGADHSSAERTSRSREWSDSPKRLYSKDSLSRDRSRKSPLRRRMSSPDWGGSEKKKQRFTGGDEDDYRYRRVPEEKASRLSPDNLSRSHVTKDFKQTLPQEDDFKYRKTTQDSRQRYRHEEFTYRQQHNDSTSRWSSGYYNDRDGHETSWDHSQERTRSQDCSTKSYPKPRERNDSNSTDQEDHRQTRTRFPMNASSGQSWESDVTNQSAAAPEQNRPAKGFQRFLDVLNKGVNVDMLTKIVTQTSAKVDDQPHSPASFMSTADRPWSPSRPGKRQGSHQNTNHWSESQESQSTASPQPHHRSFSPKRRSLSDEKSLQRGDVERSYFSSNSRPGSPSVMEKLTPEDEHKHRHMQDVLQAIGMNLGFEELGQMSHRIQERLYGKKDSDGEHHRTRSRERDTRRAFSPRAQSRSSSSRSSLSPSTCVKKDPYSSQRDETGVHQIQQHQPIEYGQNSSSSILQENEKSEPNSQESTATCQAFSQNPTYTLSEPSPTAVMPMYSPVNSSPMPYPTLPPNLPPNLPHVGPGIFLPHLPPFVPYPHVPPLNIFPAVLAQTRHLLPQHMSNAQPLLNPPLNTAQKSKTLSRPRCLQVIETKQPG</sequence>
<accession>A0ACD3RWD2</accession>
<organism evidence="1 2">
    <name type="scientific">Larimichthys crocea</name>
    <name type="common">Large yellow croaker</name>
    <name type="synonym">Pseudosciaena crocea</name>
    <dbReference type="NCBI Taxonomy" id="215358"/>
    <lineage>
        <taxon>Eukaryota</taxon>
        <taxon>Metazoa</taxon>
        <taxon>Chordata</taxon>
        <taxon>Craniata</taxon>
        <taxon>Vertebrata</taxon>
        <taxon>Euteleostomi</taxon>
        <taxon>Actinopterygii</taxon>
        <taxon>Neopterygii</taxon>
        <taxon>Teleostei</taxon>
        <taxon>Neoteleostei</taxon>
        <taxon>Acanthomorphata</taxon>
        <taxon>Eupercaria</taxon>
        <taxon>Sciaenidae</taxon>
        <taxon>Larimichthys</taxon>
    </lineage>
</organism>
<protein>
    <submittedName>
        <fullName evidence="1">Uncharacterized protein</fullName>
    </submittedName>
</protein>
<keyword evidence="2" id="KW-1185">Reference proteome</keyword>
<comment type="caution">
    <text evidence="1">The sequence shown here is derived from an EMBL/GenBank/DDBJ whole genome shotgun (WGS) entry which is preliminary data.</text>
</comment>
<evidence type="ECO:0000313" key="1">
    <source>
        <dbReference type="EMBL" id="TMS23469.1"/>
    </source>
</evidence>
<dbReference type="EMBL" id="CM011674">
    <property type="protein sequence ID" value="TMS23469.1"/>
    <property type="molecule type" value="Genomic_DNA"/>
</dbReference>
<name>A0ACD3RWD2_LARCR</name>
<reference evidence="1" key="1">
    <citation type="submission" date="2018-11" db="EMBL/GenBank/DDBJ databases">
        <title>The sequence and de novo assembly of Larimichthys crocea genome using PacBio and Hi-C technologies.</title>
        <authorList>
            <person name="Xu P."/>
            <person name="Chen B."/>
            <person name="Zhou Z."/>
            <person name="Ke Q."/>
            <person name="Wu Y."/>
            <person name="Bai H."/>
            <person name="Pu F."/>
        </authorList>
    </citation>
    <scope>NUCLEOTIDE SEQUENCE</scope>
    <source>
        <tissue evidence="1">Muscle</tissue>
    </source>
</reference>
<gene>
    <name evidence="1" type="ORF">E3U43_008775</name>
</gene>
<proteinExistence type="predicted"/>
<evidence type="ECO:0000313" key="2">
    <source>
        <dbReference type="Proteomes" id="UP000793456"/>
    </source>
</evidence>